<proteinExistence type="predicted"/>
<dbReference type="EMBL" id="BSOW01000010">
    <property type="protein sequence ID" value="GLR86513.1"/>
    <property type="molecule type" value="Genomic_DNA"/>
</dbReference>
<protein>
    <submittedName>
        <fullName evidence="1">Uncharacterized protein</fullName>
    </submittedName>
</protein>
<accession>A0ABQ6B2X8</accession>
<keyword evidence="2" id="KW-1185">Reference proteome</keyword>
<sequence length="641" mass="69900">MNKPNLSPAQLAQYKVVFALRRLGSTLQSDVLADGAIARESSIGISNPVHLPDGVTLDRNSLFEAFQKATDGEAIPALKDTDGAERNLKLEIQNENGVLSYGTNRIAFPQAGLLSKSPAKRRSLLTGILKGITLTRRAAEQLEQIISKQDYSQADFFAVRKILAGTPEGFATSLHEVVRNKGELSKDDFLPSEPSHWTNLTAAHQASERLADFISNELAEERSWRIAQDPVAAIDTISLTFGSSETVPFELMRAINIDDLLAGLRSLLEVSDPVALAGAFEICADRAADDLRFVEMGSALLDRLLSDTARLLRELETFAAAFVIATAHLAEHEDLRKKPVFWRRIAAASHASLVARILGSSPDDKSSLLNWAIRIRGKTYYLSVLNDARAGARWRADWITPKHVAADLYGRLLGALQKIGEAAPQVWRDKIKDAESTILSDNLPLAQSFPSLLQGAAPSAERPPMETDVGRMYAEFMSEPTVEMFLYFMPIVYAFGFSADARNAVLTSIQMLREKLSATLPEMAQAALGLAATIAAQNRDTEIADAVAIIAVERVAFDHGIDHLLWTVTTLVECAAARTDRKEALTALARRLENLAFVAPPKFLAEAVDTLRILQSLDQELAVLLGRPIATARLGLSGSSN</sequence>
<organism evidence="1 2">
    <name type="scientific">Bradyrhizobium iriomotense</name>
    <dbReference type="NCBI Taxonomy" id="441950"/>
    <lineage>
        <taxon>Bacteria</taxon>
        <taxon>Pseudomonadati</taxon>
        <taxon>Pseudomonadota</taxon>
        <taxon>Alphaproteobacteria</taxon>
        <taxon>Hyphomicrobiales</taxon>
        <taxon>Nitrobacteraceae</taxon>
        <taxon>Bradyrhizobium</taxon>
    </lineage>
</organism>
<comment type="caution">
    <text evidence="1">The sequence shown here is derived from an EMBL/GenBank/DDBJ whole genome shotgun (WGS) entry which is preliminary data.</text>
</comment>
<name>A0ABQ6B2X8_9BRAD</name>
<dbReference type="RefSeq" id="WP_284267013.1">
    <property type="nucleotide sequence ID" value="NZ_BSOW01000010.1"/>
</dbReference>
<reference evidence="2" key="1">
    <citation type="journal article" date="2019" name="Int. J. Syst. Evol. Microbiol.">
        <title>The Global Catalogue of Microorganisms (GCM) 10K type strain sequencing project: providing services to taxonomists for standard genome sequencing and annotation.</title>
        <authorList>
            <consortium name="The Broad Institute Genomics Platform"/>
            <consortium name="The Broad Institute Genome Sequencing Center for Infectious Disease"/>
            <person name="Wu L."/>
            <person name="Ma J."/>
        </authorList>
    </citation>
    <scope>NUCLEOTIDE SEQUENCE [LARGE SCALE GENOMIC DNA]</scope>
    <source>
        <strain evidence="2">NBRC 102520</strain>
    </source>
</reference>
<dbReference type="Proteomes" id="UP001156905">
    <property type="component" value="Unassembled WGS sequence"/>
</dbReference>
<gene>
    <name evidence="1" type="ORF">GCM10007857_32240</name>
</gene>
<evidence type="ECO:0000313" key="2">
    <source>
        <dbReference type="Proteomes" id="UP001156905"/>
    </source>
</evidence>
<evidence type="ECO:0000313" key="1">
    <source>
        <dbReference type="EMBL" id="GLR86513.1"/>
    </source>
</evidence>